<keyword evidence="2" id="KW-1185">Reference proteome</keyword>
<comment type="caution">
    <text evidence="1">The sequence shown here is derived from an EMBL/GenBank/DDBJ whole genome shotgun (WGS) entry which is preliminary data.</text>
</comment>
<accession>A0ACA9Y9F2</accession>
<evidence type="ECO:0000313" key="1">
    <source>
        <dbReference type="EMBL" id="CAH6721674.1"/>
    </source>
</evidence>
<name>A0ACA9Y9F2_9ASCO</name>
<sequence>MFFVLWLLTLVKSIYVPENGDDWTLLKPETVGDVQTLPFRFGLVVSMKDSIEKLQVEENEPFESTSVKTVACGDESTLSMSLNGGILRDSNNRIGTIVSNRQFQFDGPTPQYGAIYANGWSVDHDGDLNLGNSSTFFQCSSGDFYNLYDSKIDINCNEVNLKVVGLIDC</sequence>
<dbReference type="EMBL" id="CALSDN010000006">
    <property type="protein sequence ID" value="CAH6721674.1"/>
    <property type="molecule type" value="Genomic_DNA"/>
</dbReference>
<evidence type="ECO:0000313" key="2">
    <source>
        <dbReference type="Proteomes" id="UP001152531"/>
    </source>
</evidence>
<proteinExistence type="predicted"/>
<dbReference type="Proteomes" id="UP001152531">
    <property type="component" value="Unassembled WGS sequence"/>
</dbReference>
<organism evidence="1 2">
    <name type="scientific">[Candida] jaroonii</name>
    <dbReference type="NCBI Taxonomy" id="467808"/>
    <lineage>
        <taxon>Eukaryota</taxon>
        <taxon>Fungi</taxon>
        <taxon>Dikarya</taxon>
        <taxon>Ascomycota</taxon>
        <taxon>Saccharomycotina</taxon>
        <taxon>Pichiomycetes</taxon>
        <taxon>Debaryomycetaceae</taxon>
        <taxon>Yamadazyma</taxon>
    </lineage>
</organism>
<protein>
    <submittedName>
        <fullName evidence="1">Uncharacterized protein</fullName>
    </submittedName>
</protein>
<gene>
    <name evidence="1" type="ORF">CLIB1444_06S07536</name>
</gene>
<reference evidence="1" key="1">
    <citation type="submission" date="2022-06" db="EMBL/GenBank/DDBJ databases">
        <authorList>
            <person name="Legras J.-L."/>
            <person name="Devillers H."/>
            <person name="Grondin C."/>
        </authorList>
    </citation>
    <scope>NUCLEOTIDE SEQUENCE</scope>
    <source>
        <strain evidence="1">CLIB 1444</strain>
    </source>
</reference>